<dbReference type="Proteomes" id="UP001175000">
    <property type="component" value="Unassembled WGS sequence"/>
</dbReference>
<dbReference type="Pfam" id="PF26607">
    <property type="entry name" value="DUF8189"/>
    <property type="match status" value="2"/>
</dbReference>
<evidence type="ECO:0000259" key="1">
    <source>
        <dbReference type="Pfam" id="PF26607"/>
    </source>
</evidence>
<dbReference type="InterPro" id="IPR058502">
    <property type="entry name" value="PLL-like_beta-prop"/>
</dbReference>
<sequence length="323" mass="35357">SACVNTTCPQIFATASFSIPPTTFLFARGTNFEMWYRSFTNNTWTARWASLGGTFLSSPRAVSVRDGRIDVFAVSDKDQGPYSKTYQTGAWAGKWTPLSSGSNDRMLSEISVCSRGLDNIHVVTLNGSNVAFHKWTDDGVVWRPQQKTWDMIGGYSNSTVEVGCTEETVDLVAYLRKSGGGYGMAIKRRKGTAWVGWSEASGSYKGNPTIIEGAEGAELFGVAEDGSVRWRQWKAGMNESIGEEKNLGGTFMSAVEAVRTSKDRLDIFAVWTDARLRHRARIGAVWGEWNDLGGFFNSAPKAVSIREGEVVVFGLGPNSTVIH</sequence>
<comment type="caution">
    <text evidence="2">The sequence shown here is derived from an EMBL/GenBank/DDBJ whole genome shotgun (WGS) entry which is preliminary data.</text>
</comment>
<evidence type="ECO:0000313" key="2">
    <source>
        <dbReference type="EMBL" id="KAK0609425.1"/>
    </source>
</evidence>
<organism evidence="2 3">
    <name type="scientific">Immersiella caudata</name>
    <dbReference type="NCBI Taxonomy" id="314043"/>
    <lineage>
        <taxon>Eukaryota</taxon>
        <taxon>Fungi</taxon>
        <taxon>Dikarya</taxon>
        <taxon>Ascomycota</taxon>
        <taxon>Pezizomycotina</taxon>
        <taxon>Sordariomycetes</taxon>
        <taxon>Sordariomycetidae</taxon>
        <taxon>Sordariales</taxon>
        <taxon>Lasiosphaeriaceae</taxon>
        <taxon>Immersiella</taxon>
    </lineage>
</organism>
<protein>
    <recommendedName>
        <fullName evidence="1">PLL-like beta propeller domain-containing protein</fullName>
    </recommendedName>
</protein>
<feature type="domain" description="PLL-like beta propeller" evidence="1">
    <location>
        <begin position="25"/>
        <end position="139"/>
    </location>
</feature>
<dbReference type="AlphaFoldDB" id="A0AA39U0X3"/>
<feature type="domain" description="PLL-like beta propeller" evidence="1">
    <location>
        <begin position="192"/>
        <end position="318"/>
    </location>
</feature>
<accession>A0AA39U0X3</accession>
<dbReference type="EMBL" id="JAULSU010000008">
    <property type="protein sequence ID" value="KAK0609425.1"/>
    <property type="molecule type" value="Genomic_DNA"/>
</dbReference>
<evidence type="ECO:0000313" key="3">
    <source>
        <dbReference type="Proteomes" id="UP001175000"/>
    </source>
</evidence>
<dbReference type="Gene3D" id="2.120.10.70">
    <property type="entry name" value="Fucose-specific lectin"/>
    <property type="match status" value="2"/>
</dbReference>
<gene>
    <name evidence="2" type="ORF">B0T14DRAFT_386705</name>
</gene>
<keyword evidence="3" id="KW-1185">Reference proteome</keyword>
<dbReference type="SUPFAM" id="SSF89372">
    <property type="entry name" value="Fucose-specific lectin"/>
    <property type="match status" value="2"/>
</dbReference>
<feature type="non-terminal residue" evidence="2">
    <location>
        <position position="323"/>
    </location>
</feature>
<reference evidence="2" key="1">
    <citation type="submission" date="2023-06" db="EMBL/GenBank/DDBJ databases">
        <title>Genome-scale phylogeny and comparative genomics of the fungal order Sordariales.</title>
        <authorList>
            <consortium name="Lawrence Berkeley National Laboratory"/>
            <person name="Hensen N."/>
            <person name="Bonometti L."/>
            <person name="Westerberg I."/>
            <person name="Brannstrom I.O."/>
            <person name="Guillou S."/>
            <person name="Cros-Aarteil S."/>
            <person name="Calhoun S."/>
            <person name="Haridas S."/>
            <person name="Kuo A."/>
            <person name="Mondo S."/>
            <person name="Pangilinan J."/>
            <person name="Riley R."/>
            <person name="Labutti K."/>
            <person name="Andreopoulos B."/>
            <person name="Lipzen A."/>
            <person name="Chen C."/>
            <person name="Yanf M."/>
            <person name="Daum C."/>
            <person name="Ng V."/>
            <person name="Clum A."/>
            <person name="Steindorff A."/>
            <person name="Ohm R."/>
            <person name="Martin F."/>
            <person name="Silar P."/>
            <person name="Natvig D."/>
            <person name="Lalanne C."/>
            <person name="Gautier V."/>
            <person name="Ament-Velasquez S.L."/>
            <person name="Kruys A."/>
            <person name="Hutchinson M.I."/>
            <person name="Powell A.J."/>
            <person name="Barry K."/>
            <person name="Miller A.N."/>
            <person name="Grigoriev I.V."/>
            <person name="Debuchy R."/>
            <person name="Gladieux P."/>
            <person name="Thoren M.H."/>
            <person name="Johannesson H."/>
        </authorList>
    </citation>
    <scope>NUCLEOTIDE SEQUENCE</scope>
    <source>
        <strain evidence="2">CBS 606.72</strain>
    </source>
</reference>
<feature type="non-terminal residue" evidence="2">
    <location>
        <position position="1"/>
    </location>
</feature>
<proteinExistence type="predicted"/>
<name>A0AA39U0X3_9PEZI</name>